<dbReference type="InterPro" id="IPR005312">
    <property type="entry name" value="DUF1759"/>
</dbReference>
<dbReference type="OMA" id="VIMFVER"/>
<dbReference type="PANTHER" id="PTHR47331">
    <property type="entry name" value="PHD-TYPE DOMAIN-CONTAINING PROTEIN"/>
    <property type="match status" value="1"/>
</dbReference>
<dbReference type="EMBL" id="JH431745">
    <property type="status" value="NOT_ANNOTATED_CDS"/>
    <property type="molecule type" value="Genomic_DNA"/>
</dbReference>
<keyword evidence="3" id="KW-1185">Reference proteome</keyword>
<sequence>MVKARSNTEGVPGTSVPLGKKTNAYLPKLPLATFKGELLQWPSFIDLFESSINKNSNLSLVEKIQYLKAACSGPAARVIEWFPIEEKNYQIALDALKEHFGSPEMIESVLVKVIKGLPPLKSIKPVLAVKEHLALMSGYARRLGWYDEKEVVLAKTVIPEILDKLLPLLTVQYQIESKKDPEKKKVKNMFTYLVDLIKSYEEVEGTEIAVPKEDPPGKRGYENKPREFKSGTMSTFVNTNNNRKGKVPLGCQFCGGNHTPQKCSTQVDPDKRFSLVNEKRLCYNCLGQGHLVSPCSNEYICPKCDKRHHLALCKTKDFGASLASGKNEKTLSKPSVETEKKSDEKKLNEITVRV</sequence>
<dbReference type="eggNOG" id="ENOG502SQK0">
    <property type="taxonomic scope" value="Eukaryota"/>
</dbReference>
<dbReference type="PANTHER" id="PTHR47331:SF1">
    <property type="entry name" value="GAG-LIKE PROTEIN"/>
    <property type="match status" value="1"/>
</dbReference>
<dbReference type="EnsemblMetazoa" id="SMAR007221-RA">
    <property type="protein sequence ID" value="SMAR007221-PA"/>
    <property type="gene ID" value="SMAR007221"/>
</dbReference>
<evidence type="ECO:0008006" key="4">
    <source>
        <dbReference type="Google" id="ProtNLM"/>
    </source>
</evidence>
<accession>T1J107</accession>
<feature type="region of interest" description="Disordered" evidence="1">
    <location>
        <begin position="324"/>
        <end position="354"/>
    </location>
</feature>
<organism evidence="2 3">
    <name type="scientific">Strigamia maritima</name>
    <name type="common">European centipede</name>
    <name type="synonym">Geophilus maritimus</name>
    <dbReference type="NCBI Taxonomy" id="126957"/>
    <lineage>
        <taxon>Eukaryota</taxon>
        <taxon>Metazoa</taxon>
        <taxon>Ecdysozoa</taxon>
        <taxon>Arthropoda</taxon>
        <taxon>Myriapoda</taxon>
        <taxon>Chilopoda</taxon>
        <taxon>Pleurostigmophora</taxon>
        <taxon>Geophilomorpha</taxon>
        <taxon>Linotaeniidae</taxon>
        <taxon>Strigamia</taxon>
    </lineage>
</organism>
<name>T1J107_STRMM</name>
<dbReference type="PhylomeDB" id="T1J107"/>
<dbReference type="AlphaFoldDB" id="T1J107"/>
<reference evidence="2" key="2">
    <citation type="submission" date="2015-02" db="UniProtKB">
        <authorList>
            <consortium name="EnsemblMetazoa"/>
        </authorList>
    </citation>
    <scope>IDENTIFICATION</scope>
</reference>
<proteinExistence type="predicted"/>
<dbReference type="HOGENOM" id="CLU_783738_0_0_1"/>
<evidence type="ECO:0000313" key="2">
    <source>
        <dbReference type="EnsemblMetazoa" id="SMAR007221-PA"/>
    </source>
</evidence>
<feature type="compositionally biased region" description="Basic and acidic residues" evidence="1">
    <location>
        <begin position="326"/>
        <end position="348"/>
    </location>
</feature>
<evidence type="ECO:0000256" key="1">
    <source>
        <dbReference type="SAM" id="MobiDB-lite"/>
    </source>
</evidence>
<dbReference type="Pfam" id="PF03564">
    <property type="entry name" value="DUF1759"/>
    <property type="match status" value="1"/>
</dbReference>
<dbReference type="Proteomes" id="UP000014500">
    <property type="component" value="Unassembled WGS sequence"/>
</dbReference>
<dbReference type="Gene3D" id="4.10.60.10">
    <property type="entry name" value="Zinc finger, CCHC-type"/>
    <property type="match status" value="1"/>
</dbReference>
<reference evidence="3" key="1">
    <citation type="submission" date="2011-05" db="EMBL/GenBank/DDBJ databases">
        <authorList>
            <person name="Richards S.R."/>
            <person name="Qu J."/>
            <person name="Jiang H."/>
            <person name="Jhangiani S.N."/>
            <person name="Agravi P."/>
            <person name="Goodspeed R."/>
            <person name="Gross S."/>
            <person name="Mandapat C."/>
            <person name="Jackson L."/>
            <person name="Mathew T."/>
            <person name="Pu L."/>
            <person name="Thornton R."/>
            <person name="Saada N."/>
            <person name="Wilczek-Boney K.B."/>
            <person name="Lee S."/>
            <person name="Kovar C."/>
            <person name="Wu Y."/>
            <person name="Scherer S.E."/>
            <person name="Worley K.C."/>
            <person name="Muzny D.M."/>
            <person name="Gibbs R."/>
        </authorList>
    </citation>
    <scope>NUCLEOTIDE SEQUENCE</scope>
    <source>
        <strain evidence="3">Brora</strain>
    </source>
</reference>
<protein>
    <recommendedName>
        <fullName evidence="4">CCHC-type domain-containing protein</fullName>
    </recommendedName>
</protein>
<evidence type="ECO:0000313" key="3">
    <source>
        <dbReference type="Proteomes" id="UP000014500"/>
    </source>
</evidence>